<proteinExistence type="predicted"/>
<accession>A0ABU1JBV0</accession>
<gene>
    <name evidence="1" type="ORF">JOE69_001164</name>
</gene>
<name>A0ABU1JBV0_9MICC</name>
<evidence type="ECO:0000313" key="2">
    <source>
        <dbReference type="Proteomes" id="UP001185069"/>
    </source>
</evidence>
<dbReference type="Proteomes" id="UP001185069">
    <property type="component" value="Unassembled WGS sequence"/>
</dbReference>
<evidence type="ECO:0000313" key="1">
    <source>
        <dbReference type="EMBL" id="MDR6268926.1"/>
    </source>
</evidence>
<dbReference type="RefSeq" id="WP_309796865.1">
    <property type="nucleotide sequence ID" value="NZ_BAAAHY010000013.1"/>
</dbReference>
<comment type="caution">
    <text evidence="1">The sequence shown here is derived from an EMBL/GenBank/DDBJ whole genome shotgun (WGS) entry which is preliminary data.</text>
</comment>
<organism evidence="1 2">
    <name type="scientific">Arthrobacter russicus</name>
    <dbReference type="NCBI Taxonomy" id="172040"/>
    <lineage>
        <taxon>Bacteria</taxon>
        <taxon>Bacillati</taxon>
        <taxon>Actinomycetota</taxon>
        <taxon>Actinomycetes</taxon>
        <taxon>Micrococcales</taxon>
        <taxon>Micrococcaceae</taxon>
        <taxon>Arthrobacter</taxon>
    </lineage>
</organism>
<evidence type="ECO:0008006" key="3">
    <source>
        <dbReference type="Google" id="ProtNLM"/>
    </source>
</evidence>
<sequence length="406" mass="43790">MRFIDENTANALTGSRAGDLIRVYAWYGGKLSFPDPLKVTSWSINWDRSRQVSQMNVTIVDESGKQAPWLLEDPLGVGGAELQVIYQVGSAGYVNLGWYRITQSEPDDQWRSYLIDEKGRINPNTPIPKDKRLVSVPGGTVVQITAQDRGRNAQSYRLLAPESPPGSSPTIVSEIQRLMDGIAPVVTTSGVVDRAVNKSLVYQDDRLNAVQDLARRILCDVRFNGDGQCEIYPLTAQSPVWTVRGGPEGALVRVNRSQSLDGLYNIFVVEGTATNGGRSIPVTGISQISTGPLSVNGPHGRVPKFYSSPMISTQAEADAYAQTMMSTQLAGLTTDLKVECLPNPAIQQGDWVTIASPIVNGQEALLSGSVKTMDLRSAGSTVGPMALTVECSYTDVQTVMGGVNRG</sequence>
<keyword evidence="2" id="KW-1185">Reference proteome</keyword>
<protein>
    <recommendedName>
        <fullName evidence="3">Phage tail protein</fullName>
    </recommendedName>
</protein>
<dbReference type="EMBL" id="JAVDQF010000001">
    <property type="protein sequence ID" value="MDR6268926.1"/>
    <property type="molecule type" value="Genomic_DNA"/>
</dbReference>
<reference evidence="1 2" key="1">
    <citation type="submission" date="2023-07" db="EMBL/GenBank/DDBJ databases">
        <title>Sequencing the genomes of 1000 actinobacteria strains.</title>
        <authorList>
            <person name="Klenk H.-P."/>
        </authorList>
    </citation>
    <scope>NUCLEOTIDE SEQUENCE [LARGE SCALE GENOMIC DNA]</scope>
    <source>
        <strain evidence="1 2">DSM 14555</strain>
    </source>
</reference>